<evidence type="ECO:0000256" key="2">
    <source>
        <dbReference type="ARBA" id="ARBA00023125"/>
    </source>
</evidence>
<dbReference type="Gene3D" id="1.10.260.40">
    <property type="entry name" value="lambda repressor-like DNA-binding domains"/>
    <property type="match status" value="1"/>
</dbReference>
<dbReference type="CDD" id="cd00093">
    <property type="entry name" value="HTH_XRE"/>
    <property type="match status" value="1"/>
</dbReference>
<dbReference type="GO" id="GO:0003677">
    <property type="term" value="F:DNA binding"/>
    <property type="evidence" value="ECO:0007669"/>
    <property type="project" value="UniProtKB-KW"/>
</dbReference>
<feature type="domain" description="HTH cro/C1-type" evidence="4">
    <location>
        <begin position="10"/>
        <end position="64"/>
    </location>
</feature>
<evidence type="ECO:0000313" key="6">
    <source>
        <dbReference type="Proteomes" id="UP000655420"/>
    </source>
</evidence>
<protein>
    <submittedName>
        <fullName evidence="5">DUF2083 domain-containing protein</fullName>
    </submittedName>
</protein>
<evidence type="ECO:0000313" key="5">
    <source>
        <dbReference type="EMBL" id="MBK0399138.1"/>
    </source>
</evidence>
<keyword evidence="3" id="KW-0804">Transcription</keyword>
<dbReference type="InterPro" id="IPR018653">
    <property type="entry name" value="ScfR_C"/>
</dbReference>
<evidence type="ECO:0000256" key="1">
    <source>
        <dbReference type="ARBA" id="ARBA00023015"/>
    </source>
</evidence>
<dbReference type="Pfam" id="PF09856">
    <property type="entry name" value="ScfRs"/>
    <property type="match status" value="1"/>
</dbReference>
<keyword evidence="1" id="KW-0805">Transcription regulation</keyword>
<accession>A0A8J7M7K5</accession>
<dbReference type="AlphaFoldDB" id="A0A8J7M7K5"/>
<dbReference type="InterPro" id="IPR001387">
    <property type="entry name" value="Cro/C1-type_HTH"/>
</dbReference>
<dbReference type="InterPro" id="IPR050807">
    <property type="entry name" value="TransReg_Diox_bact_type"/>
</dbReference>
<dbReference type="PANTHER" id="PTHR46797">
    <property type="entry name" value="HTH-TYPE TRANSCRIPTIONAL REGULATOR"/>
    <property type="match status" value="1"/>
</dbReference>
<dbReference type="InterPro" id="IPR010982">
    <property type="entry name" value="Lambda_DNA-bd_dom_sf"/>
</dbReference>
<organism evidence="5 6">
    <name type="scientific">Thermohalobaculum xanthum</name>
    <dbReference type="NCBI Taxonomy" id="2753746"/>
    <lineage>
        <taxon>Bacteria</taxon>
        <taxon>Pseudomonadati</taxon>
        <taxon>Pseudomonadota</taxon>
        <taxon>Alphaproteobacteria</taxon>
        <taxon>Rhodobacterales</taxon>
        <taxon>Paracoccaceae</taxon>
        <taxon>Thermohalobaculum</taxon>
    </lineage>
</organism>
<dbReference type="PROSITE" id="PS50943">
    <property type="entry name" value="HTH_CROC1"/>
    <property type="match status" value="1"/>
</dbReference>
<dbReference type="Pfam" id="PF01381">
    <property type="entry name" value="HTH_3"/>
    <property type="match status" value="1"/>
</dbReference>
<dbReference type="EMBL" id="JAEHHL010000004">
    <property type="protein sequence ID" value="MBK0399138.1"/>
    <property type="molecule type" value="Genomic_DNA"/>
</dbReference>
<dbReference type="GO" id="GO:0005829">
    <property type="term" value="C:cytosol"/>
    <property type="evidence" value="ECO:0007669"/>
    <property type="project" value="TreeGrafter"/>
</dbReference>
<reference evidence="5" key="1">
    <citation type="submission" date="2020-12" db="EMBL/GenBank/DDBJ databases">
        <title>Bacterial taxonomy.</title>
        <authorList>
            <person name="Pan X."/>
        </authorList>
    </citation>
    <scope>NUCLEOTIDE SEQUENCE</scope>
    <source>
        <strain evidence="5">M0105</strain>
    </source>
</reference>
<proteinExistence type="predicted"/>
<gene>
    <name evidence="5" type="ORF">H0I76_08055</name>
</gene>
<dbReference type="SUPFAM" id="SSF47413">
    <property type="entry name" value="lambda repressor-like DNA-binding domains"/>
    <property type="match status" value="1"/>
</dbReference>
<sequence>MVRSIIGARIRERRRAIGITQTELARRIGISPSYLNLIESNKRGVGERLLGSIARELSVPLEDLDGAAERRLLDQLREVAADPRLGGLGIDGNEAGELLGRYPAWARAIETLARSERELAAMVRAMSDRLTHDPFLGEAVHRMLTHTAALRSASEILTEVPDLEPPQRERFEAILATESRRLSDVGGALAAYFDRSHTTRSAITPMDEVDALFEAYGNRFDAIETAVSGVRIADDADEPALAAAARNAAAAAIGALIEDAEEIESEAARSRARVMLLRYAADAVALKDDAFAADAHAVGYDLDLLAQRCGQPHDRVCRRLTSLEPAAGRPRLGYIARNAAGVLIDCISIPGFAPARHGEACPLWVDCRAGGFPGRTLRQRAVFPTGLGFVFVARARHVGQAGFGQPVLHVTDLLAMDEHDATLTVYGPGRNNELTAEAVGTSCRICPREDCAHRVGEASDDH</sequence>
<dbReference type="PANTHER" id="PTHR46797:SF23">
    <property type="entry name" value="HTH-TYPE TRANSCRIPTIONAL REGULATOR SUTR"/>
    <property type="match status" value="1"/>
</dbReference>
<dbReference type="RefSeq" id="WP_200609120.1">
    <property type="nucleotide sequence ID" value="NZ_JAEHHL010000004.1"/>
</dbReference>
<comment type="caution">
    <text evidence="5">The sequence shown here is derived from an EMBL/GenBank/DDBJ whole genome shotgun (WGS) entry which is preliminary data.</text>
</comment>
<dbReference type="Proteomes" id="UP000655420">
    <property type="component" value="Unassembled WGS sequence"/>
</dbReference>
<name>A0A8J7M7K5_9RHOB</name>
<evidence type="ECO:0000259" key="4">
    <source>
        <dbReference type="PROSITE" id="PS50943"/>
    </source>
</evidence>
<evidence type="ECO:0000256" key="3">
    <source>
        <dbReference type="ARBA" id="ARBA00023163"/>
    </source>
</evidence>
<dbReference type="SMART" id="SM00530">
    <property type="entry name" value="HTH_XRE"/>
    <property type="match status" value="1"/>
</dbReference>
<keyword evidence="6" id="KW-1185">Reference proteome</keyword>
<dbReference type="GO" id="GO:0003700">
    <property type="term" value="F:DNA-binding transcription factor activity"/>
    <property type="evidence" value="ECO:0007669"/>
    <property type="project" value="TreeGrafter"/>
</dbReference>
<keyword evidence="2" id="KW-0238">DNA-binding</keyword>